<gene>
    <name evidence="1" type="ORF">BJ508DRAFT_414469</name>
</gene>
<proteinExistence type="predicted"/>
<organism evidence="1 2">
    <name type="scientific">Ascobolus immersus RN42</name>
    <dbReference type="NCBI Taxonomy" id="1160509"/>
    <lineage>
        <taxon>Eukaryota</taxon>
        <taxon>Fungi</taxon>
        <taxon>Dikarya</taxon>
        <taxon>Ascomycota</taxon>
        <taxon>Pezizomycotina</taxon>
        <taxon>Pezizomycetes</taxon>
        <taxon>Pezizales</taxon>
        <taxon>Ascobolaceae</taxon>
        <taxon>Ascobolus</taxon>
    </lineage>
</organism>
<evidence type="ECO:0000313" key="2">
    <source>
        <dbReference type="Proteomes" id="UP000275078"/>
    </source>
</evidence>
<protein>
    <submittedName>
        <fullName evidence="1">Uncharacterized protein</fullName>
    </submittedName>
</protein>
<dbReference type="AlphaFoldDB" id="A0A3N4ICQ5"/>
<keyword evidence="2" id="KW-1185">Reference proteome</keyword>
<accession>A0A3N4ICQ5</accession>
<reference evidence="1 2" key="1">
    <citation type="journal article" date="2018" name="Nat. Ecol. Evol.">
        <title>Pezizomycetes genomes reveal the molecular basis of ectomycorrhizal truffle lifestyle.</title>
        <authorList>
            <person name="Murat C."/>
            <person name="Payen T."/>
            <person name="Noel B."/>
            <person name="Kuo A."/>
            <person name="Morin E."/>
            <person name="Chen J."/>
            <person name="Kohler A."/>
            <person name="Krizsan K."/>
            <person name="Balestrini R."/>
            <person name="Da Silva C."/>
            <person name="Montanini B."/>
            <person name="Hainaut M."/>
            <person name="Levati E."/>
            <person name="Barry K.W."/>
            <person name="Belfiori B."/>
            <person name="Cichocki N."/>
            <person name="Clum A."/>
            <person name="Dockter R.B."/>
            <person name="Fauchery L."/>
            <person name="Guy J."/>
            <person name="Iotti M."/>
            <person name="Le Tacon F."/>
            <person name="Lindquist E.A."/>
            <person name="Lipzen A."/>
            <person name="Malagnac F."/>
            <person name="Mello A."/>
            <person name="Molinier V."/>
            <person name="Miyauchi S."/>
            <person name="Poulain J."/>
            <person name="Riccioni C."/>
            <person name="Rubini A."/>
            <person name="Sitrit Y."/>
            <person name="Splivallo R."/>
            <person name="Traeger S."/>
            <person name="Wang M."/>
            <person name="Zifcakova L."/>
            <person name="Wipf D."/>
            <person name="Zambonelli A."/>
            <person name="Paolocci F."/>
            <person name="Nowrousian M."/>
            <person name="Ottonello S."/>
            <person name="Baldrian P."/>
            <person name="Spatafora J.W."/>
            <person name="Henrissat B."/>
            <person name="Nagy L.G."/>
            <person name="Aury J.M."/>
            <person name="Wincker P."/>
            <person name="Grigoriev I.V."/>
            <person name="Bonfante P."/>
            <person name="Martin F.M."/>
        </authorList>
    </citation>
    <scope>NUCLEOTIDE SEQUENCE [LARGE SCALE GENOMIC DNA]</scope>
    <source>
        <strain evidence="1 2">RN42</strain>
    </source>
</reference>
<name>A0A3N4ICQ5_ASCIM</name>
<dbReference type="Proteomes" id="UP000275078">
    <property type="component" value="Unassembled WGS sequence"/>
</dbReference>
<dbReference type="EMBL" id="ML119675">
    <property type="protein sequence ID" value="RPA82001.1"/>
    <property type="molecule type" value="Genomic_DNA"/>
</dbReference>
<evidence type="ECO:0000313" key="1">
    <source>
        <dbReference type="EMBL" id="RPA82001.1"/>
    </source>
</evidence>
<sequence length="172" mass="18850">MKLTLSILLPLVSAADIYFYPPSSGITQGDCATFPAIIHYNAVPNQCYNSPAGYAGAKLFPVPNVYEMGSMDTFREENCVNRSFNLRALWCAPSLPVRSAKYLPNPYPSSKRSATARLDECISAPNAAVYLDENGEKVFVEVPAERADEAVKAVLEGDAEVLKGFEVHRELK</sequence>